<dbReference type="RefSeq" id="WP_137097008.1">
    <property type="nucleotide sequence ID" value="NZ_SWMS01000030.1"/>
</dbReference>
<comment type="caution">
    <text evidence="1">The sequence shown here is derived from an EMBL/GenBank/DDBJ whole genome shotgun (WGS) entry which is preliminary data.</text>
</comment>
<proteinExistence type="predicted"/>
<dbReference type="EMBL" id="SWMS01000030">
    <property type="protein sequence ID" value="TKG61532.1"/>
    <property type="molecule type" value="Genomic_DNA"/>
</dbReference>
<evidence type="ECO:0000313" key="1">
    <source>
        <dbReference type="EMBL" id="TKG61532.1"/>
    </source>
</evidence>
<gene>
    <name evidence="1" type="ORF">FCN18_33375</name>
</gene>
<evidence type="ECO:0000313" key="2">
    <source>
        <dbReference type="Proteomes" id="UP000309992"/>
    </source>
</evidence>
<organism evidence="1 2">
    <name type="scientific">Prauserella endophytica</name>
    <dbReference type="NCBI Taxonomy" id="1592324"/>
    <lineage>
        <taxon>Bacteria</taxon>
        <taxon>Bacillati</taxon>
        <taxon>Actinomycetota</taxon>
        <taxon>Actinomycetes</taxon>
        <taxon>Pseudonocardiales</taxon>
        <taxon>Pseudonocardiaceae</taxon>
        <taxon>Prauserella</taxon>
        <taxon>Prauserella coralliicola group</taxon>
    </lineage>
</organism>
<sequence length="102" mass="11331">MSEATVALQLLRHHGFGGRKIFGEHGTVVVLHYRRTWNSISDVVLVYGEYDAEGYRADDTVDDYAPLALASHPGLHAEVVGTVTEVVAVVLAWPEPRHHFRP</sequence>
<keyword evidence="2" id="KW-1185">Reference proteome</keyword>
<dbReference type="Proteomes" id="UP000309992">
    <property type="component" value="Unassembled WGS sequence"/>
</dbReference>
<protein>
    <submittedName>
        <fullName evidence="1">Uncharacterized protein</fullName>
    </submittedName>
</protein>
<accession>A0ABY2RUW3</accession>
<name>A0ABY2RUW3_9PSEU</name>
<reference evidence="1 2" key="1">
    <citation type="journal article" date="2015" name="Antonie Van Leeuwenhoek">
        <title>Prauserella endophytica sp. nov., an endophytic actinobacterium isolated from Tamarix taklamakanensis.</title>
        <authorList>
            <person name="Liu J.M."/>
            <person name="Habden X."/>
            <person name="Guo L."/>
            <person name="Tuo L."/>
            <person name="Jiang Z.K."/>
            <person name="Liu S.W."/>
            <person name="Liu X.F."/>
            <person name="Chen L."/>
            <person name="Li R.F."/>
            <person name="Zhang Y.Q."/>
            <person name="Sun C.H."/>
        </authorList>
    </citation>
    <scope>NUCLEOTIDE SEQUENCE [LARGE SCALE GENOMIC DNA]</scope>
    <source>
        <strain evidence="1 2">CGMCC 4.7182</strain>
    </source>
</reference>